<comment type="caution">
    <text evidence="1">The sequence shown here is derived from an EMBL/GenBank/DDBJ whole genome shotgun (WGS) entry which is preliminary data.</text>
</comment>
<dbReference type="Proteomes" id="UP001241377">
    <property type="component" value="Unassembled WGS sequence"/>
</dbReference>
<protein>
    <submittedName>
        <fullName evidence="1">Uncharacterized protein</fullName>
    </submittedName>
</protein>
<keyword evidence="2" id="KW-1185">Reference proteome</keyword>
<name>A0ACC2W141_9TREE</name>
<organism evidence="1 2">
    <name type="scientific">Naganishia cerealis</name>
    <dbReference type="NCBI Taxonomy" id="610337"/>
    <lineage>
        <taxon>Eukaryota</taxon>
        <taxon>Fungi</taxon>
        <taxon>Dikarya</taxon>
        <taxon>Basidiomycota</taxon>
        <taxon>Agaricomycotina</taxon>
        <taxon>Tremellomycetes</taxon>
        <taxon>Filobasidiales</taxon>
        <taxon>Filobasidiaceae</taxon>
        <taxon>Naganishia</taxon>
    </lineage>
</organism>
<reference evidence="1" key="1">
    <citation type="submission" date="2023-04" db="EMBL/GenBank/DDBJ databases">
        <title>Draft Genome sequencing of Naganishia species isolated from polar environments using Oxford Nanopore Technology.</title>
        <authorList>
            <person name="Leo P."/>
            <person name="Venkateswaran K."/>
        </authorList>
    </citation>
    <scope>NUCLEOTIDE SEQUENCE</scope>
    <source>
        <strain evidence="1">MNA-CCFEE 5261</strain>
    </source>
</reference>
<proteinExistence type="predicted"/>
<sequence length="126" mass="14464">MRVMCGKILEDNGVRGRKFRPAKFGKIYAVASVVSIKVIKLAGAELAKQRRMSTQEFYDRETQKLTPETIAITREKLDLERQKLKQEDRRLEIMYINAVAKSAAGKRILEMEKEKMDMNDRAASGK</sequence>
<evidence type="ECO:0000313" key="2">
    <source>
        <dbReference type="Proteomes" id="UP001241377"/>
    </source>
</evidence>
<gene>
    <name evidence="1" type="ORF">QFC19_003623</name>
</gene>
<dbReference type="EMBL" id="JASBWR010000035">
    <property type="protein sequence ID" value="KAJ9105163.1"/>
    <property type="molecule type" value="Genomic_DNA"/>
</dbReference>
<accession>A0ACC2W141</accession>
<evidence type="ECO:0000313" key="1">
    <source>
        <dbReference type="EMBL" id="KAJ9105163.1"/>
    </source>
</evidence>